<dbReference type="InterPro" id="IPR036259">
    <property type="entry name" value="MFS_trans_sf"/>
</dbReference>
<comment type="subcellular location">
    <subcellularLocation>
        <location evidence="1">Membrane</location>
        <topology evidence="1">Multi-pass membrane protein</topology>
    </subcellularLocation>
</comment>
<dbReference type="Gene3D" id="1.20.1250.20">
    <property type="entry name" value="MFS general substrate transporter like domains"/>
    <property type="match status" value="1"/>
</dbReference>
<keyword evidence="4 5" id="KW-0472">Membrane</keyword>
<feature type="transmembrane region" description="Helical" evidence="5">
    <location>
        <begin position="424"/>
        <end position="442"/>
    </location>
</feature>
<organism evidence="7 8">
    <name type="scientific">Byssothecium circinans</name>
    <dbReference type="NCBI Taxonomy" id="147558"/>
    <lineage>
        <taxon>Eukaryota</taxon>
        <taxon>Fungi</taxon>
        <taxon>Dikarya</taxon>
        <taxon>Ascomycota</taxon>
        <taxon>Pezizomycotina</taxon>
        <taxon>Dothideomycetes</taxon>
        <taxon>Pleosporomycetidae</taxon>
        <taxon>Pleosporales</taxon>
        <taxon>Massarineae</taxon>
        <taxon>Massarinaceae</taxon>
        <taxon>Byssothecium</taxon>
    </lineage>
</organism>
<gene>
    <name evidence="7" type="ORF">CC80DRAFT_513045</name>
</gene>
<name>A0A6A5UAT0_9PLEO</name>
<keyword evidence="3 5" id="KW-1133">Transmembrane helix</keyword>
<dbReference type="GO" id="GO:0016020">
    <property type="term" value="C:membrane"/>
    <property type="evidence" value="ECO:0007669"/>
    <property type="project" value="UniProtKB-SubCell"/>
</dbReference>
<dbReference type="EMBL" id="ML976981">
    <property type="protein sequence ID" value="KAF1961049.1"/>
    <property type="molecule type" value="Genomic_DNA"/>
</dbReference>
<proteinExistence type="predicted"/>
<dbReference type="InterPro" id="IPR020846">
    <property type="entry name" value="MFS_dom"/>
</dbReference>
<feature type="transmembrane region" description="Helical" evidence="5">
    <location>
        <begin position="454"/>
        <end position="475"/>
    </location>
</feature>
<dbReference type="OrthoDB" id="6770063at2759"/>
<evidence type="ECO:0000256" key="4">
    <source>
        <dbReference type="ARBA" id="ARBA00023136"/>
    </source>
</evidence>
<feature type="transmembrane region" description="Helical" evidence="5">
    <location>
        <begin position="202"/>
        <end position="222"/>
    </location>
</feature>
<feature type="domain" description="Major facilitator superfamily (MFS) profile" evidence="6">
    <location>
        <begin position="48"/>
        <end position="482"/>
    </location>
</feature>
<dbReference type="PROSITE" id="PS50850">
    <property type="entry name" value="MFS"/>
    <property type="match status" value="1"/>
</dbReference>
<feature type="transmembrane region" description="Helical" evidence="5">
    <location>
        <begin position="319"/>
        <end position="339"/>
    </location>
</feature>
<keyword evidence="8" id="KW-1185">Reference proteome</keyword>
<feature type="transmembrane region" description="Helical" evidence="5">
    <location>
        <begin position="274"/>
        <end position="299"/>
    </location>
</feature>
<feature type="transmembrane region" description="Helical" evidence="5">
    <location>
        <begin position="386"/>
        <end position="412"/>
    </location>
</feature>
<dbReference type="Pfam" id="PF07690">
    <property type="entry name" value="MFS_1"/>
    <property type="match status" value="1"/>
</dbReference>
<evidence type="ECO:0000256" key="3">
    <source>
        <dbReference type="ARBA" id="ARBA00022989"/>
    </source>
</evidence>
<protein>
    <submittedName>
        <fullName evidence="7">MFS general substrate transporter</fullName>
    </submittedName>
</protein>
<evidence type="ECO:0000313" key="7">
    <source>
        <dbReference type="EMBL" id="KAF1961049.1"/>
    </source>
</evidence>
<keyword evidence="2 5" id="KW-0812">Transmembrane</keyword>
<accession>A0A6A5UAT0</accession>
<feature type="transmembrane region" description="Helical" evidence="5">
    <location>
        <begin position="139"/>
        <end position="161"/>
    </location>
</feature>
<feature type="transmembrane region" description="Helical" evidence="5">
    <location>
        <begin position="113"/>
        <end position="133"/>
    </location>
</feature>
<dbReference type="GO" id="GO:0022857">
    <property type="term" value="F:transmembrane transporter activity"/>
    <property type="evidence" value="ECO:0007669"/>
    <property type="project" value="InterPro"/>
</dbReference>
<evidence type="ECO:0000256" key="5">
    <source>
        <dbReference type="SAM" id="Phobius"/>
    </source>
</evidence>
<dbReference type="Proteomes" id="UP000800035">
    <property type="component" value="Unassembled WGS sequence"/>
</dbReference>
<reference evidence="7" key="1">
    <citation type="journal article" date="2020" name="Stud. Mycol.">
        <title>101 Dothideomycetes genomes: a test case for predicting lifestyles and emergence of pathogens.</title>
        <authorList>
            <person name="Haridas S."/>
            <person name="Albert R."/>
            <person name="Binder M."/>
            <person name="Bloem J."/>
            <person name="Labutti K."/>
            <person name="Salamov A."/>
            <person name="Andreopoulos B."/>
            <person name="Baker S."/>
            <person name="Barry K."/>
            <person name="Bills G."/>
            <person name="Bluhm B."/>
            <person name="Cannon C."/>
            <person name="Castanera R."/>
            <person name="Culley D."/>
            <person name="Daum C."/>
            <person name="Ezra D."/>
            <person name="Gonzalez J."/>
            <person name="Henrissat B."/>
            <person name="Kuo A."/>
            <person name="Liang C."/>
            <person name="Lipzen A."/>
            <person name="Lutzoni F."/>
            <person name="Magnuson J."/>
            <person name="Mondo S."/>
            <person name="Nolan M."/>
            <person name="Ohm R."/>
            <person name="Pangilinan J."/>
            <person name="Park H.-J."/>
            <person name="Ramirez L."/>
            <person name="Alfaro M."/>
            <person name="Sun H."/>
            <person name="Tritt A."/>
            <person name="Yoshinaga Y."/>
            <person name="Zwiers L.-H."/>
            <person name="Turgeon B."/>
            <person name="Goodwin S."/>
            <person name="Spatafora J."/>
            <person name="Crous P."/>
            <person name="Grigoriev I."/>
        </authorList>
    </citation>
    <scope>NUCLEOTIDE SEQUENCE</scope>
    <source>
        <strain evidence="7">CBS 675.92</strain>
    </source>
</reference>
<dbReference type="InterPro" id="IPR011701">
    <property type="entry name" value="MFS"/>
</dbReference>
<dbReference type="AlphaFoldDB" id="A0A6A5UAT0"/>
<dbReference type="PANTHER" id="PTHR23502">
    <property type="entry name" value="MAJOR FACILITATOR SUPERFAMILY"/>
    <property type="match status" value="1"/>
</dbReference>
<feature type="transmembrane region" description="Helical" evidence="5">
    <location>
        <begin position="360"/>
        <end position="380"/>
    </location>
</feature>
<evidence type="ECO:0000259" key="6">
    <source>
        <dbReference type="PROSITE" id="PS50850"/>
    </source>
</evidence>
<feature type="transmembrane region" description="Helical" evidence="5">
    <location>
        <begin position="173"/>
        <end position="196"/>
    </location>
</feature>
<dbReference type="PANTHER" id="PTHR23502:SF60">
    <property type="entry name" value="MAJOR FACILITATOR SUPERFAMILY (MFS) PROFILE DOMAIN-CONTAINING PROTEIN-RELATED"/>
    <property type="match status" value="1"/>
</dbReference>
<feature type="transmembrane region" description="Helical" evidence="5">
    <location>
        <begin position="85"/>
        <end position="106"/>
    </location>
</feature>
<dbReference type="SUPFAM" id="SSF103473">
    <property type="entry name" value="MFS general substrate transporter"/>
    <property type="match status" value="1"/>
</dbReference>
<evidence type="ECO:0000313" key="8">
    <source>
        <dbReference type="Proteomes" id="UP000800035"/>
    </source>
</evidence>
<sequence length="489" mass="54172">MEMTVVPSTPRTVPQEPIKLDDPFLVAFSPQFDALNPKDWSAGRKWTVTDVMSASGFNRIMVSTIMAPALTTIAGELNMSPTESAMSLSIFLIASAFGPILIGPLSEIFGREVILHTTSIWFLVWNAVCGFAHTKEVLIAARFMAGFGASSIYALAGGVLGDIWRPEQRGNSLGIYLLIPILGAAVGPIIGGFMAGRTTWRWMFWSTSIFQVVMILVSFTAFKETYAPVILKRRAAKLRKTTGDERYCTIHEHLEEKKPVWSILWKALSRPLRLLAFHPLIQAASIISAFYYGLLYILLSSFSQLWTERYNISVEISGLHYLAIAGGELAGSQIGGYVLDKAYARIQARHPDTALEPESRILLALPGAILAPLFLVFYGWTAEYRVHWIVVDMAIFLVCFATQFISIAQQAYMMDVYHEHTSSALAAGQFPRSLCSFLFPLFTPTMYNVLGYGWGNSSVALAGLVLGLPASLLLWKFGKRMRMKSASTY</sequence>
<evidence type="ECO:0000256" key="1">
    <source>
        <dbReference type="ARBA" id="ARBA00004141"/>
    </source>
</evidence>
<evidence type="ECO:0000256" key="2">
    <source>
        <dbReference type="ARBA" id="ARBA00022692"/>
    </source>
</evidence>